<proteinExistence type="predicted"/>
<dbReference type="Pfam" id="PF06224">
    <property type="entry name" value="AlkZ-like"/>
    <property type="match status" value="1"/>
</dbReference>
<gene>
    <name evidence="1" type="ORF">SAMN05421872_11238</name>
</gene>
<dbReference type="AlphaFoldDB" id="A0A1G6YGF0"/>
<dbReference type="InterPro" id="IPR009351">
    <property type="entry name" value="AlkZ-like"/>
</dbReference>
<keyword evidence="2" id="KW-1185">Reference proteome</keyword>
<protein>
    <recommendedName>
        <fullName evidence="3">Winged helix DNA-binding domain-containing protein</fullName>
    </recommendedName>
</protein>
<dbReference type="Proteomes" id="UP000199034">
    <property type="component" value="Unassembled WGS sequence"/>
</dbReference>
<dbReference type="RefSeq" id="WP_090860064.1">
    <property type="nucleotide sequence ID" value="NZ_FMZM01000012.1"/>
</dbReference>
<sequence>MHRLSRTDARRVAVRAQLLDLPRPTDLVDVVRHLTFVQLDPAAPVVPSADLVLWSRLGSSYRPGELVEALEDLTLLDLYGLARPAADLALFRAEMAQWPGTGTLEDWQEGLRDWVAANDGCRRDVLELLRQDGPLPLRDLPDTCEVPWRSSGWNNDKNVKMLVGLMVERGEVARAGRDGRDVLWDLASRIYPDEPVPSADDARAERDRRRLAGLGIARAKAPVHPVEPNDVGAAGEPAVVEGVKGEWRVDPSYLDRAFTGRCALLSPLDRLVIDRRRTTELFEFDYQLEMFKPAAKRRWGYWALPILYGDRLVGKLDATAERDQGVLRVDAVHEDEPFPAPVREAVDAEIEELAGWLGLEVYRPRVSPRR</sequence>
<evidence type="ECO:0000313" key="1">
    <source>
        <dbReference type="EMBL" id="SDD89440.1"/>
    </source>
</evidence>
<organism evidence="1 2">
    <name type="scientific">Nocardioides lianchengensis</name>
    <dbReference type="NCBI Taxonomy" id="1045774"/>
    <lineage>
        <taxon>Bacteria</taxon>
        <taxon>Bacillati</taxon>
        <taxon>Actinomycetota</taxon>
        <taxon>Actinomycetes</taxon>
        <taxon>Propionibacteriales</taxon>
        <taxon>Nocardioidaceae</taxon>
        <taxon>Nocardioides</taxon>
    </lineage>
</organism>
<dbReference type="PANTHER" id="PTHR30528">
    <property type="entry name" value="CYTOPLASMIC PROTEIN"/>
    <property type="match status" value="1"/>
</dbReference>
<dbReference type="OrthoDB" id="9787207at2"/>
<dbReference type="STRING" id="1045774.SAMN05421872_11238"/>
<name>A0A1G6YGF0_9ACTN</name>
<dbReference type="PANTHER" id="PTHR30528:SF0">
    <property type="entry name" value="CYTOPLASMIC PROTEIN"/>
    <property type="match status" value="1"/>
</dbReference>
<accession>A0A1G6YGF0</accession>
<reference evidence="1 2" key="1">
    <citation type="submission" date="2016-10" db="EMBL/GenBank/DDBJ databases">
        <authorList>
            <person name="de Groot N.N."/>
        </authorList>
    </citation>
    <scope>NUCLEOTIDE SEQUENCE [LARGE SCALE GENOMIC DNA]</scope>
    <source>
        <strain evidence="1 2">CGMCC 4.6858</strain>
    </source>
</reference>
<evidence type="ECO:0008006" key="3">
    <source>
        <dbReference type="Google" id="ProtNLM"/>
    </source>
</evidence>
<evidence type="ECO:0000313" key="2">
    <source>
        <dbReference type="Proteomes" id="UP000199034"/>
    </source>
</evidence>
<dbReference type="EMBL" id="FMZM01000012">
    <property type="protein sequence ID" value="SDD89440.1"/>
    <property type="molecule type" value="Genomic_DNA"/>
</dbReference>